<proteinExistence type="inferred from homology"/>
<feature type="transmembrane region" description="Helical" evidence="10">
    <location>
        <begin position="90"/>
        <end position="108"/>
    </location>
</feature>
<dbReference type="Pfam" id="PF00001">
    <property type="entry name" value="7tm_1"/>
    <property type="match status" value="1"/>
</dbReference>
<dbReference type="EMBL" id="JARQWQ010000099">
    <property type="protein sequence ID" value="KAK2551301.1"/>
    <property type="molecule type" value="Genomic_DNA"/>
</dbReference>
<feature type="transmembrane region" description="Helical" evidence="10">
    <location>
        <begin position="12"/>
        <end position="38"/>
    </location>
</feature>
<evidence type="ECO:0000256" key="4">
    <source>
        <dbReference type="ARBA" id="ARBA00022989"/>
    </source>
</evidence>
<gene>
    <name evidence="12" type="ORF">P5673_027896</name>
</gene>
<keyword evidence="5 9" id="KW-0297">G-protein coupled receptor</keyword>
<dbReference type="Proteomes" id="UP001249851">
    <property type="component" value="Unassembled WGS sequence"/>
</dbReference>
<evidence type="ECO:0000256" key="6">
    <source>
        <dbReference type="ARBA" id="ARBA00023136"/>
    </source>
</evidence>
<evidence type="ECO:0000256" key="10">
    <source>
        <dbReference type="SAM" id="Phobius"/>
    </source>
</evidence>
<evidence type="ECO:0000256" key="2">
    <source>
        <dbReference type="ARBA" id="ARBA00022475"/>
    </source>
</evidence>
<dbReference type="InterPro" id="IPR000276">
    <property type="entry name" value="GPCR_Rhodpsn"/>
</dbReference>
<comment type="caution">
    <text evidence="12">The sequence shown here is derived from an EMBL/GenBank/DDBJ whole genome shotgun (WGS) entry which is preliminary data.</text>
</comment>
<evidence type="ECO:0000256" key="9">
    <source>
        <dbReference type="RuleBase" id="RU000688"/>
    </source>
</evidence>
<dbReference type="InterPro" id="IPR017452">
    <property type="entry name" value="GPCR_Rhodpsn_7TM"/>
</dbReference>
<sequence>MVSEDTRSLIAIAIQASFLLVIILSSLMGNTLILLAIYRNHSLRCITSFFIANLAMADFLLALLGMPFTMASSITYHWIFGDIWCKINGMLNSIFCIASMLSLAAVSIDRYVAIIKPLQYPLIMTPPVALGMVTYVWLHAIICAFLPVFGWSNYAYITNESICTADWGKNVSYTLFIFAFSFFTPLIIMAYCYFHILRAAKKQSKKISPRVGEIREETLQTIVAVPVPALTSEKADKEKEAKEKFRRETRAAKTLLIVMGTFLFCWAPHFIGMTCLLFEECKRSWPDEYFATTTWLAMLNSGCNPIIYGVMNKKFRQSFKDIIMCTKRTNRQYGQREAGRNS</sequence>
<feature type="transmembrane region" description="Helical" evidence="10">
    <location>
        <begin position="50"/>
        <end position="70"/>
    </location>
</feature>
<feature type="transmembrane region" description="Helical" evidence="10">
    <location>
        <begin position="171"/>
        <end position="196"/>
    </location>
</feature>
<keyword evidence="3 9" id="KW-0812">Transmembrane</keyword>
<feature type="transmembrane region" description="Helical" evidence="10">
    <location>
        <begin position="251"/>
        <end position="269"/>
    </location>
</feature>
<dbReference type="PRINTS" id="PR00237">
    <property type="entry name" value="GPCRRHODOPSN"/>
</dbReference>
<evidence type="ECO:0000256" key="5">
    <source>
        <dbReference type="ARBA" id="ARBA00023040"/>
    </source>
</evidence>
<keyword evidence="7 9" id="KW-0675">Receptor</keyword>
<dbReference type="PROSITE" id="PS00237">
    <property type="entry name" value="G_PROTEIN_RECEP_F1_1"/>
    <property type="match status" value="1"/>
</dbReference>
<evidence type="ECO:0000259" key="11">
    <source>
        <dbReference type="PROSITE" id="PS50262"/>
    </source>
</evidence>
<name>A0AAD9PYQ9_ACRCE</name>
<protein>
    <submittedName>
        <fullName evidence="12">Octopamine receptor beta-2R</fullName>
    </submittedName>
</protein>
<keyword evidence="2" id="KW-1003">Cell membrane</keyword>
<keyword evidence="6 10" id="KW-0472">Membrane</keyword>
<dbReference type="SMART" id="SM01381">
    <property type="entry name" value="7TM_GPCR_Srsx"/>
    <property type="match status" value="1"/>
</dbReference>
<dbReference type="PANTHER" id="PTHR22752">
    <property type="entry name" value="G PROTEIN-COUPLED RECEPTOR"/>
    <property type="match status" value="1"/>
</dbReference>
<feature type="domain" description="G-protein coupled receptors family 1 profile" evidence="11">
    <location>
        <begin position="29"/>
        <end position="308"/>
    </location>
</feature>
<organism evidence="12 13">
    <name type="scientific">Acropora cervicornis</name>
    <name type="common">Staghorn coral</name>
    <dbReference type="NCBI Taxonomy" id="6130"/>
    <lineage>
        <taxon>Eukaryota</taxon>
        <taxon>Metazoa</taxon>
        <taxon>Cnidaria</taxon>
        <taxon>Anthozoa</taxon>
        <taxon>Hexacorallia</taxon>
        <taxon>Scleractinia</taxon>
        <taxon>Astrocoeniina</taxon>
        <taxon>Acroporidae</taxon>
        <taxon>Acropora</taxon>
    </lineage>
</organism>
<dbReference type="Gene3D" id="1.20.1070.10">
    <property type="entry name" value="Rhodopsin 7-helix transmembrane proteins"/>
    <property type="match status" value="1"/>
</dbReference>
<evidence type="ECO:0000313" key="13">
    <source>
        <dbReference type="Proteomes" id="UP001249851"/>
    </source>
</evidence>
<dbReference type="CDD" id="cd14967">
    <property type="entry name" value="7tmA_amine_R-like"/>
    <property type="match status" value="1"/>
</dbReference>
<keyword evidence="13" id="KW-1185">Reference proteome</keyword>
<evidence type="ECO:0000256" key="7">
    <source>
        <dbReference type="ARBA" id="ARBA00023170"/>
    </source>
</evidence>
<feature type="transmembrane region" description="Helical" evidence="10">
    <location>
        <begin position="128"/>
        <end position="151"/>
    </location>
</feature>
<reference evidence="12" key="2">
    <citation type="journal article" date="2023" name="Science">
        <title>Genomic signatures of disease resistance in endangered staghorn corals.</title>
        <authorList>
            <person name="Vollmer S.V."/>
            <person name="Selwyn J.D."/>
            <person name="Despard B.A."/>
            <person name="Roesel C.L."/>
        </authorList>
    </citation>
    <scope>NUCLEOTIDE SEQUENCE</scope>
    <source>
        <strain evidence="12">K2</strain>
    </source>
</reference>
<reference evidence="12" key="1">
    <citation type="journal article" date="2023" name="G3 (Bethesda)">
        <title>Whole genome assembly and annotation of the endangered Caribbean coral Acropora cervicornis.</title>
        <authorList>
            <person name="Selwyn J.D."/>
            <person name="Vollmer S.V."/>
        </authorList>
    </citation>
    <scope>NUCLEOTIDE SEQUENCE</scope>
    <source>
        <strain evidence="12">K2</strain>
    </source>
</reference>
<dbReference type="GO" id="GO:0005886">
    <property type="term" value="C:plasma membrane"/>
    <property type="evidence" value="ECO:0007669"/>
    <property type="project" value="UniProtKB-SubCell"/>
</dbReference>
<feature type="transmembrane region" description="Helical" evidence="10">
    <location>
        <begin position="289"/>
        <end position="310"/>
    </location>
</feature>
<evidence type="ECO:0000313" key="12">
    <source>
        <dbReference type="EMBL" id="KAK2551301.1"/>
    </source>
</evidence>
<dbReference type="AlphaFoldDB" id="A0AAD9PYQ9"/>
<accession>A0AAD9PYQ9</accession>
<keyword evidence="4 10" id="KW-1133">Transmembrane helix</keyword>
<dbReference type="PANTHER" id="PTHR22752:SF14">
    <property type="entry name" value="G-PROTEIN COUPLED RECEPTORS FAMILY 1 PROFILE DOMAIN-CONTAINING PROTEIN"/>
    <property type="match status" value="1"/>
</dbReference>
<keyword evidence="8 9" id="KW-0807">Transducer</keyword>
<dbReference type="SUPFAM" id="SSF81321">
    <property type="entry name" value="Family A G protein-coupled receptor-like"/>
    <property type="match status" value="1"/>
</dbReference>
<dbReference type="PRINTS" id="PR01102">
    <property type="entry name" value="5HT6RECEPTR"/>
</dbReference>
<comment type="subcellular location">
    <subcellularLocation>
        <location evidence="1">Cell membrane</location>
        <topology evidence="1">Multi-pass membrane protein</topology>
    </subcellularLocation>
</comment>
<evidence type="ECO:0000256" key="8">
    <source>
        <dbReference type="ARBA" id="ARBA00023224"/>
    </source>
</evidence>
<dbReference type="PROSITE" id="PS50262">
    <property type="entry name" value="G_PROTEIN_RECEP_F1_2"/>
    <property type="match status" value="1"/>
</dbReference>
<evidence type="ECO:0000256" key="1">
    <source>
        <dbReference type="ARBA" id="ARBA00004651"/>
    </source>
</evidence>
<evidence type="ECO:0000256" key="3">
    <source>
        <dbReference type="ARBA" id="ARBA00022692"/>
    </source>
</evidence>
<comment type="similarity">
    <text evidence="9">Belongs to the G-protein coupled receptor 1 family.</text>
</comment>
<dbReference type="GO" id="GO:0004930">
    <property type="term" value="F:G protein-coupled receptor activity"/>
    <property type="evidence" value="ECO:0007669"/>
    <property type="project" value="UniProtKB-KW"/>
</dbReference>
<dbReference type="FunFam" id="1.20.1070.10:FF:000460">
    <property type="entry name" value="Predicted protein"/>
    <property type="match status" value="1"/>
</dbReference>